<dbReference type="EC" id="5.1.1.13" evidence="3"/>
<dbReference type="PANTHER" id="PTHR21198">
    <property type="entry name" value="GLUTAMATE RACEMASE"/>
    <property type="match status" value="1"/>
</dbReference>
<dbReference type="AlphaFoldDB" id="A0A1V2EZR1"/>
<name>A0A1V2EZR1_9SPHN</name>
<protein>
    <submittedName>
        <fullName evidence="3">Aspartate racemase</fullName>
        <ecNumber evidence="3">5.1.1.13</ecNumber>
    </submittedName>
</protein>
<dbReference type="STRING" id="1915074.SPHI_04040"/>
<dbReference type="OrthoDB" id="9803739at2"/>
<comment type="similarity">
    <text evidence="1">Belongs to the aspartate/glutamate racemases family.</text>
</comment>
<accession>A0A1V2EZR1</accession>
<dbReference type="InterPro" id="IPR004380">
    <property type="entry name" value="Asp_race"/>
</dbReference>
<dbReference type="InterPro" id="IPR001920">
    <property type="entry name" value="Asp/Glu_race"/>
</dbReference>
<evidence type="ECO:0000256" key="2">
    <source>
        <dbReference type="ARBA" id="ARBA00023235"/>
    </source>
</evidence>
<evidence type="ECO:0000313" key="4">
    <source>
        <dbReference type="Proteomes" id="UP000188729"/>
    </source>
</evidence>
<organism evidence="3 4">
    <name type="scientific">Sphingomonas jeddahensis</name>
    <dbReference type="NCBI Taxonomy" id="1915074"/>
    <lineage>
        <taxon>Bacteria</taxon>
        <taxon>Pseudomonadati</taxon>
        <taxon>Pseudomonadota</taxon>
        <taxon>Alphaproteobacteria</taxon>
        <taxon>Sphingomonadales</taxon>
        <taxon>Sphingomonadaceae</taxon>
        <taxon>Sphingomonas</taxon>
    </lineage>
</organism>
<comment type="caution">
    <text evidence="3">The sequence shown here is derived from an EMBL/GenBank/DDBJ whole genome shotgun (WGS) entry which is preliminary data.</text>
</comment>
<dbReference type="EMBL" id="MPSB01000001">
    <property type="protein sequence ID" value="ONF97768.1"/>
    <property type="molecule type" value="Genomic_DNA"/>
</dbReference>
<proteinExistence type="inferred from homology"/>
<evidence type="ECO:0000256" key="1">
    <source>
        <dbReference type="ARBA" id="ARBA00007847"/>
    </source>
</evidence>
<keyword evidence="2 3" id="KW-0413">Isomerase</keyword>
<dbReference type="Pfam" id="PF01177">
    <property type="entry name" value="Asp_Glu_race"/>
    <property type="match status" value="1"/>
</dbReference>
<dbReference type="InterPro" id="IPR015942">
    <property type="entry name" value="Asp/Glu/hydantoin_racemase"/>
</dbReference>
<dbReference type="PANTHER" id="PTHR21198:SF7">
    <property type="entry name" value="ASPARTATE-GLUTAMATE RACEMASE FAMILY"/>
    <property type="match status" value="1"/>
</dbReference>
<dbReference type="RefSeq" id="WP_076743192.1">
    <property type="nucleotide sequence ID" value="NZ_MPSB01000001.1"/>
</dbReference>
<sequence>MSDDPARAAPLTVGVLGGMGPAATIDFMAKVLRHSQAGAAREQDNVRLIVDSNPALPDRNAAIAGTGPSPAPMLAEMARGLAAAGADVLVMPCNAAHAFADAVIAATPLPFLHLIEEAVDTVARSHPAARRIGVLAVAGAVEAQLYERALAARSLLPVVPDPTARAAFMAAIWQIKASDLAAGRDGVLAAAMRLVEQGAEVVVAGCTEVPLVLGPADLAVPLIDTVDVLARRTVEVARGAGVSNEWVSTHP</sequence>
<gene>
    <name evidence="3" type="ORF">SPHI_04040</name>
</gene>
<dbReference type="GO" id="GO:0047689">
    <property type="term" value="F:aspartate racemase activity"/>
    <property type="evidence" value="ECO:0007669"/>
    <property type="project" value="UniProtKB-EC"/>
</dbReference>
<evidence type="ECO:0000313" key="3">
    <source>
        <dbReference type="EMBL" id="ONF97768.1"/>
    </source>
</evidence>
<dbReference type="SUPFAM" id="SSF53681">
    <property type="entry name" value="Aspartate/glutamate racemase"/>
    <property type="match status" value="2"/>
</dbReference>
<dbReference type="Gene3D" id="3.40.50.1860">
    <property type="match status" value="2"/>
</dbReference>
<keyword evidence="4" id="KW-1185">Reference proteome</keyword>
<dbReference type="Proteomes" id="UP000188729">
    <property type="component" value="Unassembled WGS sequence"/>
</dbReference>
<reference evidence="3 4" key="1">
    <citation type="submission" date="2016-11" db="EMBL/GenBank/DDBJ databases">
        <title>Genome sequence of Sphingomonas jeddahensis G39.</title>
        <authorList>
            <person name="Poehlein A."/>
            <person name="Wuebbeler J.H."/>
            <person name="Steinbuechel A."/>
            <person name="Daniel R."/>
        </authorList>
    </citation>
    <scope>NUCLEOTIDE SEQUENCE [LARGE SCALE GENOMIC DNA]</scope>
    <source>
        <strain evidence="3 4">G39</strain>
    </source>
</reference>
<dbReference type="NCBIfam" id="TIGR00035">
    <property type="entry name" value="asp_race"/>
    <property type="match status" value="1"/>
</dbReference>